<proteinExistence type="predicted"/>
<reference evidence="1" key="1">
    <citation type="submission" date="2023-11" db="EMBL/GenBank/DDBJ databases">
        <authorList>
            <person name="Poullet M."/>
        </authorList>
    </citation>
    <scope>NUCLEOTIDE SEQUENCE</scope>
    <source>
        <strain evidence="1">E1834</strain>
    </source>
</reference>
<protein>
    <submittedName>
        <fullName evidence="1">Uncharacterized protein</fullName>
    </submittedName>
</protein>
<gene>
    <name evidence="1" type="ORF">MENTE1834_LOCUS14550</name>
</gene>
<dbReference type="Proteomes" id="UP001497535">
    <property type="component" value="Unassembled WGS sequence"/>
</dbReference>
<name>A0ACB0YNX8_MELEN</name>
<keyword evidence="2" id="KW-1185">Reference proteome</keyword>
<accession>A0ACB0YNX8</accession>
<evidence type="ECO:0000313" key="1">
    <source>
        <dbReference type="EMBL" id="CAK5055104.1"/>
    </source>
</evidence>
<organism evidence="1 2">
    <name type="scientific">Meloidogyne enterolobii</name>
    <name type="common">Root-knot nematode worm</name>
    <name type="synonym">Meloidogyne mayaguensis</name>
    <dbReference type="NCBI Taxonomy" id="390850"/>
    <lineage>
        <taxon>Eukaryota</taxon>
        <taxon>Metazoa</taxon>
        <taxon>Ecdysozoa</taxon>
        <taxon>Nematoda</taxon>
        <taxon>Chromadorea</taxon>
        <taxon>Rhabditida</taxon>
        <taxon>Tylenchina</taxon>
        <taxon>Tylenchomorpha</taxon>
        <taxon>Tylenchoidea</taxon>
        <taxon>Meloidogynidae</taxon>
        <taxon>Meloidogyninae</taxon>
        <taxon>Meloidogyne</taxon>
    </lineage>
</organism>
<sequence length="83" mass="9713">MQETFHQLRSAEWKMMSEVGGTMALYLGFTLMGLLETIVFLTVEHVRNVARQLDEESQLARKNPPIKKLFNQNLFKKLFGKKR</sequence>
<comment type="caution">
    <text evidence="1">The sequence shown here is derived from an EMBL/GenBank/DDBJ whole genome shotgun (WGS) entry which is preliminary data.</text>
</comment>
<dbReference type="EMBL" id="CAVMJV010000016">
    <property type="protein sequence ID" value="CAK5055104.1"/>
    <property type="molecule type" value="Genomic_DNA"/>
</dbReference>
<evidence type="ECO:0000313" key="2">
    <source>
        <dbReference type="Proteomes" id="UP001497535"/>
    </source>
</evidence>